<feature type="compositionally biased region" description="Polar residues" evidence="1">
    <location>
        <begin position="294"/>
        <end position="307"/>
    </location>
</feature>
<feature type="region of interest" description="Disordered" evidence="1">
    <location>
        <begin position="543"/>
        <end position="604"/>
    </location>
</feature>
<organism evidence="2 3">
    <name type="scientific">Staphylotrichum tortipilum</name>
    <dbReference type="NCBI Taxonomy" id="2831512"/>
    <lineage>
        <taxon>Eukaryota</taxon>
        <taxon>Fungi</taxon>
        <taxon>Dikarya</taxon>
        <taxon>Ascomycota</taxon>
        <taxon>Pezizomycotina</taxon>
        <taxon>Sordariomycetes</taxon>
        <taxon>Sordariomycetidae</taxon>
        <taxon>Sordariales</taxon>
        <taxon>Chaetomiaceae</taxon>
        <taxon>Staphylotrichum</taxon>
    </lineage>
</organism>
<dbReference type="Proteomes" id="UP001303889">
    <property type="component" value="Unassembled WGS sequence"/>
</dbReference>
<comment type="caution">
    <text evidence="2">The sequence shown here is derived from an EMBL/GenBank/DDBJ whole genome shotgun (WGS) entry which is preliminary data.</text>
</comment>
<keyword evidence="3" id="KW-1185">Reference proteome</keyword>
<feature type="region of interest" description="Disordered" evidence="1">
    <location>
        <begin position="636"/>
        <end position="655"/>
    </location>
</feature>
<evidence type="ECO:0000313" key="2">
    <source>
        <dbReference type="EMBL" id="KAK3904478.1"/>
    </source>
</evidence>
<feature type="compositionally biased region" description="Basic and acidic residues" evidence="1">
    <location>
        <begin position="76"/>
        <end position="89"/>
    </location>
</feature>
<feature type="compositionally biased region" description="Low complexity" evidence="1">
    <location>
        <begin position="138"/>
        <end position="149"/>
    </location>
</feature>
<feature type="compositionally biased region" description="Basic and acidic residues" evidence="1">
    <location>
        <begin position="321"/>
        <end position="344"/>
    </location>
</feature>
<reference evidence="2" key="2">
    <citation type="submission" date="2023-05" db="EMBL/GenBank/DDBJ databases">
        <authorList>
            <consortium name="Lawrence Berkeley National Laboratory"/>
            <person name="Steindorff A."/>
            <person name="Hensen N."/>
            <person name="Bonometti L."/>
            <person name="Westerberg I."/>
            <person name="Brannstrom I.O."/>
            <person name="Guillou S."/>
            <person name="Cros-Aarteil S."/>
            <person name="Calhoun S."/>
            <person name="Haridas S."/>
            <person name="Kuo A."/>
            <person name="Mondo S."/>
            <person name="Pangilinan J."/>
            <person name="Riley R."/>
            <person name="Labutti K."/>
            <person name="Andreopoulos B."/>
            <person name="Lipzen A."/>
            <person name="Chen C."/>
            <person name="Yanf M."/>
            <person name="Daum C."/>
            <person name="Ng V."/>
            <person name="Clum A."/>
            <person name="Ohm R."/>
            <person name="Martin F."/>
            <person name="Silar P."/>
            <person name="Natvig D."/>
            <person name="Lalanne C."/>
            <person name="Gautier V."/>
            <person name="Ament-Velasquez S.L."/>
            <person name="Kruys A."/>
            <person name="Hutchinson M.I."/>
            <person name="Powell A.J."/>
            <person name="Barry K."/>
            <person name="Miller A.N."/>
            <person name="Grigoriev I.V."/>
            <person name="Debuchy R."/>
            <person name="Gladieux P."/>
            <person name="Thoren M.H."/>
            <person name="Johannesson H."/>
        </authorList>
    </citation>
    <scope>NUCLEOTIDE SEQUENCE</scope>
    <source>
        <strain evidence="2">CBS 103.79</strain>
    </source>
</reference>
<feature type="compositionally biased region" description="Basic and acidic residues" evidence="1">
    <location>
        <begin position="150"/>
        <end position="160"/>
    </location>
</feature>
<evidence type="ECO:0000256" key="1">
    <source>
        <dbReference type="SAM" id="MobiDB-lite"/>
    </source>
</evidence>
<proteinExistence type="predicted"/>
<gene>
    <name evidence="2" type="ORF">C8A05DRAFT_13643</name>
</gene>
<dbReference type="AlphaFoldDB" id="A0AAN6MR66"/>
<accession>A0AAN6MR66</accession>
<reference evidence="2" key="1">
    <citation type="journal article" date="2023" name="Mol. Phylogenet. Evol.">
        <title>Genome-scale phylogeny and comparative genomics of the fungal order Sordariales.</title>
        <authorList>
            <person name="Hensen N."/>
            <person name="Bonometti L."/>
            <person name="Westerberg I."/>
            <person name="Brannstrom I.O."/>
            <person name="Guillou S."/>
            <person name="Cros-Aarteil S."/>
            <person name="Calhoun S."/>
            <person name="Haridas S."/>
            <person name="Kuo A."/>
            <person name="Mondo S."/>
            <person name="Pangilinan J."/>
            <person name="Riley R."/>
            <person name="LaButti K."/>
            <person name="Andreopoulos B."/>
            <person name="Lipzen A."/>
            <person name="Chen C."/>
            <person name="Yan M."/>
            <person name="Daum C."/>
            <person name="Ng V."/>
            <person name="Clum A."/>
            <person name="Steindorff A."/>
            <person name="Ohm R.A."/>
            <person name="Martin F."/>
            <person name="Silar P."/>
            <person name="Natvig D.O."/>
            <person name="Lalanne C."/>
            <person name="Gautier V."/>
            <person name="Ament-Velasquez S.L."/>
            <person name="Kruys A."/>
            <person name="Hutchinson M.I."/>
            <person name="Powell A.J."/>
            <person name="Barry K."/>
            <person name="Miller A.N."/>
            <person name="Grigoriev I.V."/>
            <person name="Debuchy R."/>
            <person name="Gladieux P."/>
            <person name="Hiltunen Thoren M."/>
            <person name="Johannesson H."/>
        </authorList>
    </citation>
    <scope>NUCLEOTIDE SEQUENCE</scope>
    <source>
        <strain evidence="2">CBS 103.79</strain>
    </source>
</reference>
<feature type="compositionally biased region" description="Polar residues" evidence="1">
    <location>
        <begin position="463"/>
        <end position="475"/>
    </location>
</feature>
<feature type="compositionally biased region" description="Basic residues" evidence="1">
    <location>
        <begin position="121"/>
        <end position="130"/>
    </location>
</feature>
<dbReference type="EMBL" id="MU855396">
    <property type="protein sequence ID" value="KAK3904478.1"/>
    <property type="molecule type" value="Genomic_DNA"/>
</dbReference>
<feature type="compositionally biased region" description="Basic residues" evidence="1">
    <location>
        <begin position="168"/>
        <end position="177"/>
    </location>
</feature>
<name>A0AAN6MR66_9PEZI</name>
<feature type="compositionally biased region" description="Basic and acidic residues" evidence="1">
    <location>
        <begin position="108"/>
        <end position="120"/>
    </location>
</feature>
<feature type="compositionally biased region" description="Low complexity" evidence="1">
    <location>
        <begin position="281"/>
        <end position="293"/>
    </location>
</feature>
<protein>
    <submittedName>
        <fullName evidence="2">Uncharacterized protein</fullName>
    </submittedName>
</protein>
<feature type="compositionally biased region" description="Basic residues" evidence="1">
    <location>
        <begin position="427"/>
        <end position="446"/>
    </location>
</feature>
<feature type="region of interest" description="Disordered" evidence="1">
    <location>
        <begin position="76"/>
        <end position="483"/>
    </location>
</feature>
<sequence>MCTYDYTPYTGCPDGHQHYYIQWVKCGVAVEKGRYCSVQDSHQVEQLRKLSANVLSCPLHGPIAVQQFILDLAPRPQEEERVPERERSRARSTARRGATSRGRTPKRVASDRDDEPPVRREVRKQRSRPRHAPEYSDSDSSSSFSARPRISSDRVKRVADQEPPPTRRMPRIAHRRSVSADLVAPPPPTALSMRHGRSEVSLPMRPEPEQQLEEPPVPATDARRKPSLDIPLATGAVGLPTSPDMHRRASVHRSKSEGLLRRSSVSSQPETIPPVPNSSVAAAAAAASTASTAGDSSPEQQHQETPFSSMPRRGRRPGSRSVRDRSVDTTMRRIDEHVAPEEQHVTNASAAGPAREMMTPETRRSSVTTSPEPQPIRTLPSQPHTLPDLRPRLDSLQIPQQREHPLRDAYSAPTATPPETDISSSHRSLRTRSKSFRHMSPARHRSPAPGPAPAPYHTIVPSRPNTNEDTASIRSTRSRRFEDQVAEGRKWAAAREHMPTATPVPAATMPSGPSGRVLAMTDVLAHMSEPNLALGATGARESVDSGYRSGHQTQRSWEGAAPRPGATPIVSATGGAVAGKGRNTLHKSPPLAQGQVQGVGLGLNGRPAPPPLNLSAAAVPPCALPVSLLSPGFRTDEDEVGPLGKGGKGSSRQKVGLRKKISGLLWDRGGQRVVGVEG</sequence>
<evidence type="ECO:0000313" key="3">
    <source>
        <dbReference type="Proteomes" id="UP001303889"/>
    </source>
</evidence>